<organism evidence="2 3">
    <name type="scientific">Flavonifractor hominis</name>
    <dbReference type="NCBI Taxonomy" id="3133178"/>
    <lineage>
        <taxon>Bacteria</taxon>
        <taxon>Bacillati</taxon>
        <taxon>Bacillota</taxon>
        <taxon>Clostridia</taxon>
        <taxon>Eubacteriales</taxon>
        <taxon>Oscillospiraceae</taxon>
        <taxon>Flavonifractor</taxon>
    </lineage>
</organism>
<keyword evidence="1" id="KW-0472">Membrane</keyword>
<feature type="transmembrane region" description="Helical" evidence="1">
    <location>
        <begin position="9"/>
        <end position="29"/>
    </location>
</feature>
<feature type="transmembrane region" description="Helical" evidence="1">
    <location>
        <begin position="49"/>
        <end position="66"/>
    </location>
</feature>
<evidence type="ECO:0000256" key="1">
    <source>
        <dbReference type="SAM" id="Phobius"/>
    </source>
</evidence>
<gene>
    <name evidence="2" type="ORF">WMO45_04215</name>
</gene>
<keyword evidence="1" id="KW-1133">Transmembrane helix</keyword>
<proteinExistence type="predicted"/>
<dbReference type="RefSeq" id="WP_349139302.1">
    <property type="nucleotide sequence ID" value="NZ_JBBMFT010000001.1"/>
</dbReference>
<keyword evidence="1" id="KW-0812">Transmembrane</keyword>
<dbReference type="Pfam" id="PF11391">
    <property type="entry name" value="DUF2798"/>
    <property type="match status" value="2"/>
</dbReference>
<dbReference type="Proteomes" id="UP001440599">
    <property type="component" value="Unassembled WGS sequence"/>
</dbReference>
<feature type="transmembrane region" description="Helical" evidence="1">
    <location>
        <begin position="123"/>
        <end position="142"/>
    </location>
</feature>
<protein>
    <submittedName>
        <fullName evidence="2">DUF2798 domain-containing protein</fullName>
    </submittedName>
</protein>
<feature type="transmembrane region" description="Helical" evidence="1">
    <location>
        <begin position="86"/>
        <end position="111"/>
    </location>
</feature>
<reference evidence="2 3" key="1">
    <citation type="submission" date="2024-03" db="EMBL/GenBank/DDBJ databases">
        <title>Human intestinal bacterial collection.</title>
        <authorList>
            <person name="Pauvert C."/>
            <person name="Hitch T.C.A."/>
            <person name="Clavel T."/>
        </authorList>
    </citation>
    <scope>NUCLEOTIDE SEQUENCE [LARGE SCALE GENOMIC DNA]</scope>
    <source>
        <strain evidence="2 3">CLA-AP-H34</strain>
    </source>
</reference>
<keyword evidence="3" id="KW-1185">Reference proteome</keyword>
<dbReference type="EMBL" id="JBBMFT010000001">
    <property type="protein sequence ID" value="MEQ2455716.1"/>
    <property type="molecule type" value="Genomic_DNA"/>
</dbReference>
<sequence length="157" mass="18103">MPRTKFQEVVFALLMCFFMVLAMEVYNTAFRLGGMSNACWLPALWEMRIMLPTCFIMSFFFMDPLAQKLTFAQLTPGEDRPILVILVRAGITVALMCPTMSFGATVFFSGFHAEFVSVWLQTLVRNFPMALCWQVFFCGPLVRRLFRALFHRQLQTA</sequence>
<evidence type="ECO:0000313" key="2">
    <source>
        <dbReference type="EMBL" id="MEQ2455716.1"/>
    </source>
</evidence>
<comment type="caution">
    <text evidence="2">The sequence shown here is derived from an EMBL/GenBank/DDBJ whole genome shotgun (WGS) entry which is preliminary data.</text>
</comment>
<evidence type="ECO:0000313" key="3">
    <source>
        <dbReference type="Proteomes" id="UP001440599"/>
    </source>
</evidence>
<name>A0ABV1EM92_9FIRM</name>
<accession>A0ABV1EM92</accession>
<dbReference type="InterPro" id="IPR021529">
    <property type="entry name" value="DUF2798"/>
</dbReference>